<feature type="region of interest" description="Disordered" evidence="1">
    <location>
        <begin position="1"/>
        <end position="24"/>
    </location>
</feature>
<dbReference type="OrthoDB" id="413086at2759"/>
<dbReference type="EMBL" id="CAJNJA010006964">
    <property type="protein sequence ID" value="CAE7218178.1"/>
    <property type="molecule type" value="Genomic_DNA"/>
</dbReference>
<comment type="caution">
    <text evidence="2">The sequence shown here is derived from an EMBL/GenBank/DDBJ whole genome shotgun (WGS) entry which is preliminary data.</text>
</comment>
<evidence type="ECO:0000313" key="3">
    <source>
        <dbReference type="Proteomes" id="UP000601435"/>
    </source>
</evidence>
<reference evidence="2" key="1">
    <citation type="submission" date="2021-02" db="EMBL/GenBank/DDBJ databases">
        <authorList>
            <person name="Dougan E. K."/>
            <person name="Rhodes N."/>
            <person name="Thang M."/>
            <person name="Chan C."/>
        </authorList>
    </citation>
    <scope>NUCLEOTIDE SEQUENCE</scope>
</reference>
<dbReference type="Proteomes" id="UP000601435">
    <property type="component" value="Unassembled WGS sequence"/>
</dbReference>
<keyword evidence="3" id="KW-1185">Reference proteome</keyword>
<sequence>MPLRIGSDVPFTSTSPGEAFTDSSLDGDPIRVHKRLGPPWLQDVLHTAMAPAVDLQLGPYLYCSFCGSGR</sequence>
<proteinExistence type="predicted"/>
<protein>
    <submittedName>
        <fullName evidence="2">ANKRD17 protein</fullName>
    </submittedName>
</protein>
<dbReference type="AlphaFoldDB" id="A0A812JW89"/>
<organism evidence="2 3">
    <name type="scientific">Symbiodinium necroappetens</name>
    <dbReference type="NCBI Taxonomy" id="1628268"/>
    <lineage>
        <taxon>Eukaryota</taxon>
        <taxon>Sar</taxon>
        <taxon>Alveolata</taxon>
        <taxon>Dinophyceae</taxon>
        <taxon>Suessiales</taxon>
        <taxon>Symbiodiniaceae</taxon>
        <taxon>Symbiodinium</taxon>
    </lineage>
</organism>
<name>A0A812JW89_9DINO</name>
<accession>A0A812JW89</accession>
<evidence type="ECO:0000313" key="2">
    <source>
        <dbReference type="EMBL" id="CAE7218178.1"/>
    </source>
</evidence>
<feature type="compositionally biased region" description="Polar residues" evidence="1">
    <location>
        <begin position="10"/>
        <end position="24"/>
    </location>
</feature>
<evidence type="ECO:0000256" key="1">
    <source>
        <dbReference type="SAM" id="MobiDB-lite"/>
    </source>
</evidence>
<gene>
    <name evidence="2" type="primary">ANKRD17</name>
    <name evidence="2" type="ORF">SNEC2469_LOCUS2639</name>
</gene>